<reference evidence="1" key="1">
    <citation type="submission" date="2022-07" db="EMBL/GenBank/DDBJ databases">
        <title>Isolation, identification, and degradation of a PFOSA degrading strain from sewage treatment plant.</title>
        <authorList>
            <person name="Zhang L."/>
            <person name="Huo Y."/>
        </authorList>
    </citation>
    <scope>NUCLEOTIDE SEQUENCE</scope>
    <source>
        <strain evidence="1">C1</strain>
    </source>
</reference>
<accession>A0ABY5IS17</accession>
<evidence type="ECO:0000313" key="2">
    <source>
        <dbReference type="Proteomes" id="UP001059844"/>
    </source>
</evidence>
<dbReference type="Proteomes" id="UP001059844">
    <property type="component" value="Chromosome"/>
</dbReference>
<dbReference type="EMBL" id="CP101751">
    <property type="protein sequence ID" value="UUC44164.1"/>
    <property type="molecule type" value="Genomic_DNA"/>
</dbReference>
<name>A0ABY5IS17_9FLAO</name>
<gene>
    <name evidence="1" type="ORF">NOX80_11020</name>
</gene>
<evidence type="ECO:0000313" key="1">
    <source>
        <dbReference type="EMBL" id="UUC44164.1"/>
    </source>
</evidence>
<proteinExistence type="predicted"/>
<sequence>MKENTFDELVTLMIYQAKAFLEETREFFPYASVLTTRNTLETVGIMNSDDENFDAIKAIVIFKSKIAEQIKSGEIFIGAIGIGVTISETNQNALMIKASDNGVRWHERSYPYYFSEGKVIFNDNIS</sequence>
<dbReference type="RefSeq" id="WP_256549834.1">
    <property type="nucleotide sequence ID" value="NZ_CP101751.1"/>
</dbReference>
<protein>
    <submittedName>
        <fullName evidence="1">Uncharacterized protein</fullName>
    </submittedName>
</protein>
<organism evidence="1 2">
    <name type="scientific">Flavobacterium cerinum</name>
    <dbReference type="NCBI Taxonomy" id="2502784"/>
    <lineage>
        <taxon>Bacteria</taxon>
        <taxon>Pseudomonadati</taxon>
        <taxon>Bacteroidota</taxon>
        <taxon>Flavobacteriia</taxon>
        <taxon>Flavobacteriales</taxon>
        <taxon>Flavobacteriaceae</taxon>
        <taxon>Flavobacterium</taxon>
    </lineage>
</organism>
<keyword evidence="2" id="KW-1185">Reference proteome</keyword>